<name>A0AAV5LN29_9ROSI</name>
<evidence type="ECO:0008006" key="4">
    <source>
        <dbReference type="Google" id="ProtNLM"/>
    </source>
</evidence>
<evidence type="ECO:0000313" key="2">
    <source>
        <dbReference type="EMBL" id="GKV38156.1"/>
    </source>
</evidence>
<accession>A0AAV5LN29</accession>
<protein>
    <recommendedName>
        <fullName evidence="4">Secreted protein</fullName>
    </recommendedName>
</protein>
<organism evidence="2 3">
    <name type="scientific">Rubroshorea leprosula</name>
    <dbReference type="NCBI Taxonomy" id="152421"/>
    <lineage>
        <taxon>Eukaryota</taxon>
        <taxon>Viridiplantae</taxon>
        <taxon>Streptophyta</taxon>
        <taxon>Embryophyta</taxon>
        <taxon>Tracheophyta</taxon>
        <taxon>Spermatophyta</taxon>
        <taxon>Magnoliopsida</taxon>
        <taxon>eudicotyledons</taxon>
        <taxon>Gunneridae</taxon>
        <taxon>Pentapetalae</taxon>
        <taxon>rosids</taxon>
        <taxon>malvids</taxon>
        <taxon>Malvales</taxon>
        <taxon>Dipterocarpaceae</taxon>
        <taxon>Rubroshorea</taxon>
    </lineage>
</organism>
<feature type="transmembrane region" description="Helical" evidence="1">
    <location>
        <begin position="12"/>
        <end position="33"/>
    </location>
</feature>
<gene>
    <name evidence="2" type="ORF">SLEP1_g46098</name>
</gene>
<keyword evidence="1" id="KW-0812">Transmembrane</keyword>
<dbReference type="Proteomes" id="UP001054252">
    <property type="component" value="Unassembled WGS sequence"/>
</dbReference>
<keyword evidence="3" id="KW-1185">Reference proteome</keyword>
<keyword evidence="1" id="KW-1133">Transmembrane helix</keyword>
<dbReference type="AlphaFoldDB" id="A0AAV5LN29"/>
<sequence>MCAALFMVVFHYLIQWGLCKCLLLWIMQFSTLASMSIHLKSYRIYCLSLWRVEIPHSPEEAFRGNIRLKNCNAAKSTHFSKFMWRDFDMQNASGSCFG</sequence>
<evidence type="ECO:0000313" key="3">
    <source>
        <dbReference type="Proteomes" id="UP001054252"/>
    </source>
</evidence>
<evidence type="ECO:0000256" key="1">
    <source>
        <dbReference type="SAM" id="Phobius"/>
    </source>
</evidence>
<reference evidence="2 3" key="1">
    <citation type="journal article" date="2021" name="Commun. Biol.">
        <title>The genome of Shorea leprosula (Dipterocarpaceae) highlights the ecological relevance of drought in aseasonal tropical rainforests.</title>
        <authorList>
            <person name="Ng K.K.S."/>
            <person name="Kobayashi M.J."/>
            <person name="Fawcett J.A."/>
            <person name="Hatakeyama M."/>
            <person name="Paape T."/>
            <person name="Ng C.H."/>
            <person name="Ang C.C."/>
            <person name="Tnah L.H."/>
            <person name="Lee C.T."/>
            <person name="Nishiyama T."/>
            <person name="Sese J."/>
            <person name="O'Brien M.J."/>
            <person name="Copetti D."/>
            <person name="Mohd Noor M.I."/>
            <person name="Ong R.C."/>
            <person name="Putra M."/>
            <person name="Sireger I.Z."/>
            <person name="Indrioko S."/>
            <person name="Kosugi Y."/>
            <person name="Izuno A."/>
            <person name="Isagi Y."/>
            <person name="Lee S.L."/>
            <person name="Shimizu K.K."/>
        </authorList>
    </citation>
    <scope>NUCLEOTIDE SEQUENCE [LARGE SCALE GENOMIC DNA]</scope>
    <source>
        <strain evidence="2">214</strain>
    </source>
</reference>
<dbReference type="EMBL" id="BPVZ01000126">
    <property type="protein sequence ID" value="GKV38156.1"/>
    <property type="molecule type" value="Genomic_DNA"/>
</dbReference>
<proteinExistence type="predicted"/>
<comment type="caution">
    <text evidence="2">The sequence shown here is derived from an EMBL/GenBank/DDBJ whole genome shotgun (WGS) entry which is preliminary data.</text>
</comment>
<keyword evidence="1" id="KW-0472">Membrane</keyword>